<dbReference type="HOGENOM" id="CLU_000288_63_0_1"/>
<reference evidence="9" key="1">
    <citation type="submission" date="2011-07" db="EMBL/GenBank/DDBJ databases">
        <authorList>
            <consortium name="Caenorhabditis brenneri Sequencing and Analysis Consortium"/>
            <person name="Wilson R.K."/>
        </authorList>
    </citation>
    <scope>NUCLEOTIDE SEQUENCE [LARGE SCALE GENOMIC DNA]</scope>
    <source>
        <strain evidence="9">PB2801</strain>
    </source>
</reference>
<keyword evidence="2" id="KW-0808">Transferase</keyword>
<dbReference type="STRING" id="135651.G0NUD3"/>
<dbReference type="AlphaFoldDB" id="G0NUD3"/>
<keyword evidence="4" id="KW-0418">Kinase</keyword>
<dbReference type="eggNOG" id="KOG0590">
    <property type="taxonomic scope" value="Eukaryota"/>
</dbReference>
<sequence length="241" mass="27299">MKEFSIHQELSAIDNQKRVVKFFGMQESPIAITMVLELVPGSLHSILKNVTAVQVQKIFRQLVDGVEFLHSNLVAHCDLSLKNLLISNGDVKIADFGRAKKLAEENQEFLSTECRGTPKFCAPEICGRDPVSVKPFPLDVWSCGVVLMQLIQNSEDSWRKAKIQVQEYDKWIAKKKATGSDFWFNIPTTIMNLLRKILEADVSKRATIAEIKNSPYFKKDEREPIKRSGAATRSSGKRARY</sequence>
<protein>
    <recommendedName>
        <fullName evidence="7">Protein kinase domain-containing protein</fullName>
    </recommendedName>
</protein>
<keyword evidence="1" id="KW-0723">Serine/threonine-protein kinase</keyword>
<dbReference type="InterPro" id="IPR011009">
    <property type="entry name" value="Kinase-like_dom_sf"/>
</dbReference>
<dbReference type="PANTHER" id="PTHR24345">
    <property type="entry name" value="SERINE/THREONINE-PROTEIN KINASE PLK"/>
    <property type="match status" value="1"/>
</dbReference>
<evidence type="ECO:0000256" key="5">
    <source>
        <dbReference type="ARBA" id="ARBA00022840"/>
    </source>
</evidence>
<evidence type="ECO:0000256" key="6">
    <source>
        <dbReference type="SAM" id="MobiDB-lite"/>
    </source>
</evidence>
<accession>G0NUD3</accession>
<evidence type="ECO:0000256" key="1">
    <source>
        <dbReference type="ARBA" id="ARBA00022527"/>
    </source>
</evidence>
<dbReference type="OMA" id="APEICGR"/>
<evidence type="ECO:0000313" key="8">
    <source>
        <dbReference type="EMBL" id="EGT37754.1"/>
    </source>
</evidence>
<evidence type="ECO:0000259" key="7">
    <source>
        <dbReference type="PROSITE" id="PS50011"/>
    </source>
</evidence>
<dbReference type="Pfam" id="PF00069">
    <property type="entry name" value="Pkinase"/>
    <property type="match status" value="1"/>
</dbReference>
<feature type="region of interest" description="Disordered" evidence="6">
    <location>
        <begin position="219"/>
        <end position="241"/>
    </location>
</feature>
<organism evidence="9">
    <name type="scientific">Caenorhabditis brenneri</name>
    <name type="common">Nematode worm</name>
    <dbReference type="NCBI Taxonomy" id="135651"/>
    <lineage>
        <taxon>Eukaryota</taxon>
        <taxon>Metazoa</taxon>
        <taxon>Ecdysozoa</taxon>
        <taxon>Nematoda</taxon>
        <taxon>Chromadorea</taxon>
        <taxon>Rhabditida</taxon>
        <taxon>Rhabditina</taxon>
        <taxon>Rhabditomorpha</taxon>
        <taxon>Rhabditoidea</taxon>
        <taxon>Rhabditidae</taxon>
        <taxon>Peloderinae</taxon>
        <taxon>Caenorhabditis</taxon>
    </lineage>
</organism>
<dbReference type="GO" id="GO:0004674">
    <property type="term" value="F:protein serine/threonine kinase activity"/>
    <property type="evidence" value="ECO:0007669"/>
    <property type="project" value="UniProtKB-KW"/>
</dbReference>
<feature type="domain" description="Protein kinase" evidence="7">
    <location>
        <begin position="1"/>
        <end position="217"/>
    </location>
</feature>
<proteinExistence type="predicted"/>
<dbReference type="GO" id="GO:0005634">
    <property type="term" value="C:nucleus"/>
    <property type="evidence" value="ECO:0007669"/>
    <property type="project" value="TreeGrafter"/>
</dbReference>
<dbReference type="GO" id="GO:0005524">
    <property type="term" value="F:ATP binding"/>
    <property type="evidence" value="ECO:0007669"/>
    <property type="project" value="UniProtKB-KW"/>
</dbReference>
<dbReference type="Proteomes" id="UP000008068">
    <property type="component" value="Unassembled WGS sequence"/>
</dbReference>
<dbReference type="PROSITE" id="PS50011">
    <property type="entry name" value="PROTEIN_KINASE_DOM"/>
    <property type="match status" value="1"/>
</dbReference>
<keyword evidence="5" id="KW-0067">ATP-binding</keyword>
<dbReference type="InterPro" id="IPR000719">
    <property type="entry name" value="Prot_kinase_dom"/>
</dbReference>
<dbReference type="SUPFAM" id="SSF56112">
    <property type="entry name" value="Protein kinase-like (PK-like)"/>
    <property type="match status" value="1"/>
</dbReference>
<evidence type="ECO:0000256" key="3">
    <source>
        <dbReference type="ARBA" id="ARBA00022741"/>
    </source>
</evidence>
<dbReference type="OrthoDB" id="5845449at2759"/>
<dbReference type="EMBL" id="GL379949">
    <property type="protein sequence ID" value="EGT37754.1"/>
    <property type="molecule type" value="Genomic_DNA"/>
</dbReference>
<evidence type="ECO:0000313" key="9">
    <source>
        <dbReference type="Proteomes" id="UP000008068"/>
    </source>
</evidence>
<dbReference type="InParanoid" id="G0NUD3"/>
<name>G0NUD3_CAEBE</name>
<dbReference type="Gene3D" id="1.10.510.10">
    <property type="entry name" value="Transferase(Phosphotransferase) domain 1"/>
    <property type="match status" value="1"/>
</dbReference>
<keyword evidence="3" id="KW-0547">Nucleotide-binding</keyword>
<keyword evidence="9" id="KW-1185">Reference proteome</keyword>
<dbReference type="PANTHER" id="PTHR24345:SF0">
    <property type="entry name" value="CELL CYCLE SERINE_THREONINE-PROTEIN KINASE CDC5_MSD2"/>
    <property type="match status" value="1"/>
</dbReference>
<evidence type="ECO:0000256" key="4">
    <source>
        <dbReference type="ARBA" id="ARBA00022777"/>
    </source>
</evidence>
<evidence type="ECO:0000256" key="2">
    <source>
        <dbReference type="ARBA" id="ARBA00022679"/>
    </source>
</evidence>
<gene>
    <name evidence="8" type="ORF">CAEBREN_07973</name>
</gene>